<dbReference type="PANTHER" id="PTHR31511">
    <property type="entry name" value="PROTEIN CBG23764"/>
    <property type="match status" value="1"/>
</dbReference>
<keyword evidence="1" id="KW-0863">Zinc-finger</keyword>
<dbReference type="PANTHER" id="PTHR31511:SF12">
    <property type="entry name" value="RHO TERMINATION FACTOR N-TERMINAL DOMAIN-CONTAINING PROTEIN"/>
    <property type="match status" value="1"/>
</dbReference>
<protein>
    <recommendedName>
        <fullName evidence="2">C2H2-type domain-containing protein</fullName>
    </recommendedName>
</protein>
<keyword evidence="1" id="KW-0862">Zinc</keyword>
<dbReference type="PROSITE" id="PS50157">
    <property type="entry name" value="ZINC_FINGER_C2H2_2"/>
    <property type="match status" value="1"/>
</dbReference>
<dbReference type="InterPro" id="IPR012337">
    <property type="entry name" value="RNaseH-like_sf"/>
</dbReference>
<dbReference type="EMBL" id="GEBQ01023136">
    <property type="protein sequence ID" value="JAT16841.1"/>
    <property type="molecule type" value="Transcribed_RNA"/>
</dbReference>
<proteinExistence type="predicted"/>
<sequence length="1254" mass="149086">MESNKKNKKIQNCYYCNRDITNKHFERHCKAKKHLENKKIKDQEFNYLRDWAKENQIFNYEKLNVEKLKDIKKSFKQNKHDLSLFNIEKLKDIGKKLSLRKIDDLLREDLIKRIKKVKKHSDRLGLRSTRYIQDLAIENGIMISTKSRKQLIDELYNHFEFQKHFPESKENIIDVETKTSVKGHFKEFILTNSDENIVDLSPYLESQREEIKKIIEKMLQDNKNIKGQISLECEYERKLVNGEQQTCPMHFQLKSEDILNVDDFISSQFDKMIAREHNNQPKAGSGFTLRRCVQTILKLNKHNALNAGSYIELPKEIQNRKACINIKNDNDQYCFIYAIRCAVERPKTHPERIKQYQNYLGDEIFKDFDYPFSLKDVKTFEKRSFDSEYGYPKMSVNIYSYDDKFNIVPMHISEIYNAELEINLLYIKQDDKSHYVFITDLNKLVFSQLSKCKNKKFLCRRCLCHFYKSGDLANHLEICKQHEVCKPIMPFPGQTTKFYNYQKKFNHPYVLYMDFESILEKIPTCKNNPQKSTTTKIQKHIPYGFSLYLVSNVTNRRYKPICYRAKSEEDLPNVPAKLFEELNKMSKYIAKKFNSKNKKPMNLTEEEEILYQNSNLCHICEQTVFQDNYHNIIKGFSPDDCEHDEYKKCRDHCHLTGKFRGAAHRICNLNLKFPQNIPVFCHNMSNYDTHLYIKELAKQYGNVDLIANTDEKYINYSVNSGYGYEFDSDKPRKFIKFSFVDTFRFMASSIEKLAKNLKRDDFKHTNNFIQNGKILNEILERKPNDEEEIFKILSGKGIFPYEFIDNIEKLDYTEELKIQDFYSLLTGESISEKDYQHYLSVWNKLKDKNLGNYSDLYNIQDVLLLADIFENFRSICLNCYKLDPAHYLTAPSLAWDAMLKLTKIELQLISDYNMYLMIEKGIRGGISQCIKRYVKANNKYLKDFDQSKPENYLLYVDANNLYGWALSQNLPYKEIKWMNPKTYTTEEWKETILELTGDEDYGYILEVDLEYPTNLHENHKDLPLAPEHYNKKLCTTLLNKTEYVVHSRNLKYYLEQGMVLKYVNRVIAFDQKPFMKEYIDFNTNMRTKATSDFEKDFYKLMNNSVFGKSMENVRNRCDIRLGNEEFSMKQAKKTNFKTFKIFDKDCIASHMYKQKVKFNKPIYIGFSVLDLSKLLMYEFYSDKLKKYDPDLNLCYMDTDSYFLEMKKDPYKIIKENIDGFDTSDYPKDHECFHSKNKKVIGKFNNQINGEILEG</sequence>
<evidence type="ECO:0000313" key="3">
    <source>
        <dbReference type="EMBL" id="JAT16841.1"/>
    </source>
</evidence>
<dbReference type="GO" id="GO:0008270">
    <property type="term" value="F:zinc ion binding"/>
    <property type="evidence" value="ECO:0007669"/>
    <property type="project" value="UniProtKB-KW"/>
</dbReference>
<gene>
    <name evidence="3" type="ORF">g.49082</name>
</gene>
<keyword evidence="1" id="KW-0479">Metal-binding</keyword>
<accession>A0A1B6KZL4</accession>
<name>A0A1B6KZL4_9HEMI</name>
<dbReference type="InterPro" id="IPR043502">
    <property type="entry name" value="DNA/RNA_pol_sf"/>
</dbReference>
<feature type="non-terminal residue" evidence="3">
    <location>
        <position position="1254"/>
    </location>
</feature>
<dbReference type="GO" id="GO:0071897">
    <property type="term" value="P:DNA biosynthetic process"/>
    <property type="evidence" value="ECO:0007669"/>
    <property type="project" value="UniProtKB-ARBA"/>
</dbReference>
<dbReference type="GO" id="GO:0042575">
    <property type="term" value="C:DNA polymerase complex"/>
    <property type="evidence" value="ECO:0007669"/>
    <property type="project" value="UniProtKB-ARBA"/>
</dbReference>
<feature type="domain" description="C2H2-type" evidence="2">
    <location>
        <begin position="457"/>
        <end position="487"/>
    </location>
</feature>
<evidence type="ECO:0000259" key="2">
    <source>
        <dbReference type="PROSITE" id="PS50157"/>
    </source>
</evidence>
<reference evidence="3" key="1">
    <citation type="submission" date="2015-11" db="EMBL/GenBank/DDBJ databases">
        <title>De novo transcriptome assembly of four potential Pierce s Disease insect vectors from Arizona vineyards.</title>
        <authorList>
            <person name="Tassone E.E."/>
        </authorList>
    </citation>
    <scope>NUCLEOTIDE SEQUENCE</scope>
</reference>
<dbReference type="InterPro" id="IPR013087">
    <property type="entry name" value="Znf_C2H2_type"/>
</dbReference>
<dbReference type="AlphaFoldDB" id="A0A1B6KZL4"/>
<dbReference type="SUPFAM" id="SSF53098">
    <property type="entry name" value="Ribonuclease H-like"/>
    <property type="match status" value="1"/>
</dbReference>
<dbReference type="SUPFAM" id="SSF56672">
    <property type="entry name" value="DNA/RNA polymerases"/>
    <property type="match status" value="1"/>
</dbReference>
<organism evidence="3">
    <name type="scientific">Graphocephala atropunctata</name>
    <dbReference type="NCBI Taxonomy" id="36148"/>
    <lineage>
        <taxon>Eukaryota</taxon>
        <taxon>Metazoa</taxon>
        <taxon>Ecdysozoa</taxon>
        <taxon>Arthropoda</taxon>
        <taxon>Hexapoda</taxon>
        <taxon>Insecta</taxon>
        <taxon>Pterygota</taxon>
        <taxon>Neoptera</taxon>
        <taxon>Paraneoptera</taxon>
        <taxon>Hemiptera</taxon>
        <taxon>Auchenorrhyncha</taxon>
        <taxon>Membracoidea</taxon>
        <taxon>Cicadellidae</taxon>
        <taxon>Cicadellinae</taxon>
        <taxon>Cicadellini</taxon>
        <taxon>Graphocephala</taxon>
    </lineage>
</organism>
<evidence type="ECO:0000256" key="1">
    <source>
        <dbReference type="PROSITE-ProRule" id="PRU00042"/>
    </source>
</evidence>